<dbReference type="RefSeq" id="WP_249893731.1">
    <property type="nucleotide sequence ID" value="NZ_CP082904.1"/>
</dbReference>
<evidence type="ECO:0000313" key="2">
    <source>
        <dbReference type="EMBL" id="UQY45150.1"/>
    </source>
</evidence>
<protein>
    <recommendedName>
        <fullName evidence="4">DUF1496 domain-containing protein</fullName>
    </recommendedName>
</protein>
<dbReference type="EMBL" id="CP082904">
    <property type="protein sequence ID" value="UQY45150.1"/>
    <property type="molecule type" value="Genomic_DNA"/>
</dbReference>
<evidence type="ECO:0000256" key="1">
    <source>
        <dbReference type="SAM" id="SignalP"/>
    </source>
</evidence>
<keyword evidence="3" id="KW-1185">Reference proteome</keyword>
<evidence type="ECO:0008006" key="4">
    <source>
        <dbReference type="Google" id="ProtNLM"/>
    </source>
</evidence>
<reference evidence="2" key="1">
    <citation type="submission" date="2021-09" db="EMBL/GenBank/DDBJ databases">
        <title>First case of bloodstream infection caused by Mixta hanseatica sp. nov., a member of the Erwiniaceae family.</title>
        <authorList>
            <person name="Both A."/>
            <person name="Huang J."/>
            <person name="Wenzel P."/>
            <person name="Aepfelbacher M."/>
            <person name="Rohde H."/>
            <person name="Christner M."/>
            <person name="Hentschke M."/>
        </authorList>
    </citation>
    <scope>NUCLEOTIDE SEQUENCE</scope>
    <source>
        <strain evidence="2">X22927</strain>
    </source>
</reference>
<sequence length="86" mass="9263">MKQTLITTALAGCLFSGLAWLVPAVQAETVTVSLSQEQDGGTQGRACIYVYQGQAEFRRVKADEACQPEIIIETQNNKTALTSDNA</sequence>
<gene>
    <name evidence="2" type="ORF">K6958_05585</name>
</gene>
<name>A0ABY4RAC4_9GAMM</name>
<keyword evidence="1" id="KW-0732">Signal</keyword>
<evidence type="ECO:0000313" key="3">
    <source>
        <dbReference type="Proteomes" id="UP001056635"/>
    </source>
</evidence>
<feature type="signal peptide" evidence="1">
    <location>
        <begin position="1"/>
        <end position="27"/>
    </location>
</feature>
<feature type="chain" id="PRO_5046210781" description="DUF1496 domain-containing protein" evidence="1">
    <location>
        <begin position="28"/>
        <end position="86"/>
    </location>
</feature>
<organism evidence="2 3">
    <name type="scientific">Mixta hanseatica</name>
    <dbReference type="NCBI Taxonomy" id="2872648"/>
    <lineage>
        <taxon>Bacteria</taxon>
        <taxon>Pseudomonadati</taxon>
        <taxon>Pseudomonadota</taxon>
        <taxon>Gammaproteobacteria</taxon>
        <taxon>Enterobacterales</taxon>
        <taxon>Erwiniaceae</taxon>
        <taxon>Mixta</taxon>
    </lineage>
</organism>
<proteinExistence type="predicted"/>
<accession>A0ABY4RAC4</accession>
<dbReference type="Proteomes" id="UP001056635">
    <property type="component" value="Chromosome"/>
</dbReference>